<dbReference type="InterPro" id="IPR045209">
    <property type="entry name" value="Rrp5"/>
</dbReference>
<dbReference type="Proteomes" id="UP000274131">
    <property type="component" value="Unassembled WGS sequence"/>
</dbReference>
<reference evidence="12 13" key="2">
    <citation type="submission" date="2018-10" db="EMBL/GenBank/DDBJ databases">
        <authorList>
            <consortium name="Pathogen Informatics"/>
        </authorList>
    </citation>
    <scope>NUCLEOTIDE SEQUENCE [LARGE SCALE GENOMIC DNA]</scope>
</reference>
<keyword evidence="9" id="KW-0539">Nucleus</keyword>
<comment type="similarity">
    <text evidence="2">Belongs to the crooked-neck family.</text>
</comment>
<comment type="subcellular location">
    <subcellularLocation>
        <location evidence="1">Nucleus</location>
        <location evidence="1">Nucleolus</location>
    </subcellularLocation>
</comment>
<feature type="domain" description="S1 motif" evidence="11">
    <location>
        <begin position="767"/>
        <end position="854"/>
    </location>
</feature>
<protein>
    <submittedName>
        <fullName evidence="14">Programmed cell death 11</fullName>
    </submittedName>
</protein>
<keyword evidence="5" id="KW-0507">mRNA processing</keyword>
<dbReference type="WBParaSite" id="EVEC_0000783401-mRNA-1">
    <property type="protein sequence ID" value="EVEC_0000783401-mRNA-1"/>
    <property type="gene ID" value="EVEC_0000783401"/>
</dbReference>
<accession>A0A0N4VBD0</accession>
<evidence type="ECO:0000313" key="13">
    <source>
        <dbReference type="Proteomes" id="UP000274131"/>
    </source>
</evidence>
<dbReference type="EMBL" id="UXUI01008870">
    <property type="protein sequence ID" value="VDD92567.1"/>
    <property type="molecule type" value="Genomic_DNA"/>
</dbReference>
<dbReference type="SMART" id="SM00386">
    <property type="entry name" value="HAT"/>
    <property type="match status" value="7"/>
</dbReference>
<evidence type="ECO:0000313" key="14">
    <source>
        <dbReference type="WBParaSite" id="EVEC_0000783401-mRNA-1"/>
    </source>
</evidence>
<dbReference type="InterPro" id="IPR003029">
    <property type="entry name" value="S1_domain"/>
</dbReference>
<dbReference type="GO" id="GO:0006397">
    <property type="term" value="P:mRNA processing"/>
    <property type="evidence" value="ECO:0007669"/>
    <property type="project" value="UniProtKB-KW"/>
</dbReference>
<dbReference type="GO" id="GO:0008380">
    <property type="term" value="P:RNA splicing"/>
    <property type="evidence" value="ECO:0007669"/>
    <property type="project" value="UniProtKB-KW"/>
</dbReference>
<dbReference type="SMART" id="SM00316">
    <property type="entry name" value="S1"/>
    <property type="match status" value="7"/>
</dbReference>
<keyword evidence="3" id="KW-0698">rRNA processing</keyword>
<dbReference type="PANTHER" id="PTHR23270:SF10">
    <property type="entry name" value="PROTEIN RRP5 HOMOLOG"/>
    <property type="match status" value="1"/>
</dbReference>
<feature type="domain" description="S1 motif" evidence="11">
    <location>
        <begin position="158"/>
        <end position="228"/>
    </location>
</feature>
<keyword evidence="13" id="KW-1185">Reference proteome</keyword>
<dbReference type="OrthoDB" id="412781at2759"/>
<evidence type="ECO:0000256" key="2">
    <source>
        <dbReference type="ARBA" id="ARBA00008644"/>
    </source>
</evidence>
<evidence type="ECO:0000256" key="1">
    <source>
        <dbReference type="ARBA" id="ARBA00004604"/>
    </source>
</evidence>
<dbReference type="SUPFAM" id="SSF48452">
    <property type="entry name" value="TPR-like"/>
    <property type="match status" value="2"/>
</dbReference>
<evidence type="ECO:0000256" key="6">
    <source>
        <dbReference type="ARBA" id="ARBA00022728"/>
    </source>
</evidence>
<dbReference type="Pfam" id="PF00575">
    <property type="entry name" value="S1"/>
    <property type="match status" value="1"/>
</dbReference>
<evidence type="ECO:0000256" key="3">
    <source>
        <dbReference type="ARBA" id="ARBA00022552"/>
    </source>
</evidence>
<keyword evidence="4" id="KW-0597">Phosphoprotein</keyword>
<evidence type="ECO:0000256" key="8">
    <source>
        <dbReference type="ARBA" id="ARBA00023187"/>
    </source>
</evidence>
<dbReference type="GO" id="GO:0006364">
    <property type="term" value="P:rRNA processing"/>
    <property type="evidence" value="ECO:0007669"/>
    <property type="project" value="UniProtKB-KW"/>
</dbReference>
<dbReference type="GO" id="GO:0032040">
    <property type="term" value="C:small-subunit processome"/>
    <property type="evidence" value="ECO:0007669"/>
    <property type="project" value="TreeGrafter"/>
</dbReference>
<dbReference type="PROSITE" id="PS50126">
    <property type="entry name" value="S1"/>
    <property type="match status" value="4"/>
</dbReference>
<dbReference type="InterPro" id="IPR019734">
    <property type="entry name" value="TPR_rpt"/>
</dbReference>
<dbReference type="InterPro" id="IPR055433">
    <property type="entry name" value="HAT_Syf1-like_N"/>
</dbReference>
<name>A0A0N4VBD0_ENTVE</name>
<dbReference type="GO" id="GO:0005681">
    <property type="term" value="C:spliceosomal complex"/>
    <property type="evidence" value="ECO:0007669"/>
    <property type="project" value="UniProtKB-KW"/>
</dbReference>
<dbReference type="GO" id="GO:0003723">
    <property type="term" value="F:RNA binding"/>
    <property type="evidence" value="ECO:0007669"/>
    <property type="project" value="TreeGrafter"/>
</dbReference>
<evidence type="ECO:0000256" key="7">
    <source>
        <dbReference type="ARBA" id="ARBA00022737"/>
    </source>
</evidence>
<evidence type="ECO:0000256" key="5">
    <source>
        <dbReference type="ARBA" id="ARBA00022664"/>
    </source>
</evidence>
<dbReference type="InterPro" id="IPR011990">
    <property type="entry name" value="TPR-like_helical_dom_sf"/>
</dbReference>
<feature type="domain" description="S1 motif" evidence="11">
    <location>
        <begin position="546"/>
        <end position="610"/>
    </location>
</feature>
<evidence type="ECO:0000259" key="11">
    <source>
        <dbReference type="PROSITE" id="PS50126"/>
    </source>
</evidence>
<dbReference type="Pfam" id="PF23233">
    <property type="entry name" value="HAT_Syf1_CNRKL1_N"/>
    <property type="match status" value="1"/>
</dbReference>
<gene>
    <name evidence="12" type="ORF">EVEC_LOCUS7318</name>
</gene>
<dbReference type="FunFam" id="1.25.40.10:FF:000065">
    <property type="entry name" value="Programmed cell death 11"/>
    <property type="match status" value="1"/>
</dbReference>
<dbReference type="Gene3D" id="1.25.40.10">
    <property type="entry name" value="Tetratricopeptide repeat domain"/>
    <property type="match status" value="2"/>
</dbReference>
<keyword evidence="7" id="KW-0677">Repeat</keyword>
<keyword evidence="8" id="KW-0508">mRNA splicing</keyword>
<dbReference type="Gene3D" id="2.40.50.140">
    <property type="entry name" value="Nucleic acid-binding proteins"/>
    <property type="match status" value="3"/>
</dbReference>
<dbReference type="SUPFAM" id="SSF50249">
    <property type="entry name" value="Nucleic acid-binding proteins"/>
    <property type="match status" value="3"/>
</dbReference>
<evidence type="ECO:0000256" key="4">
    <source>
        <dbReference type="ARBA" id="ARBA00022553"/>
    </source>
</evidence>
<feature type="repeat" description="TPR" evidence="10">
    <location>
        <begin position="1412"/>
        <end position="1445"/>
    </location>
</feature>
<dbReference type="FunFam" id="2.40.50.140:FF:000103">
    <property type="entry name" value="protein RRP5 homolog"/>
    <property type="match status" value="1"/>
</dbReference>
<dbReference type="PROSITE" id="PS50005">
    <property type="entry name" value="TPR"/>
    <property type="match status" value="1"/>
</dbReference>
<evidence type="ECO:0000256" key="9">
    <source>
        <dbReference type="ARBA" id="ARBA00023242"/>
    </source>
</evidence>
<organism evidence="14">
    <name type="scientific">Enterobius vermicularis</name>
    <name type="common">Human pinworm</name>
    <dbReference type="NCBI Taxonomy" id="51028"/>
    <lineage>
        <taxon>Eukaryota</taxon>
        <taxon>Metazoa</taxon>
        <taxon>Ecdysozoa</taxon>
        <taxon>Nematoda</taxon>
        <taxon>Chromadorea</taxon>
        <taxon>Rhabditida</taxon>
        <taxon>Spirurina</taxon>
        <taxon>Oxyuridomorpha</taxon>
        <taxon>Oxyuroidea</taxon>
        <taxon>Oxyuridae</taxon>
        <taxon>Enterobius</taxon>
    </lineage>
</organism>
<evidence type="ECO:0000256" key="10">
    <source>
        <dbReference type="PROSITE-ProRule" id="PRU00339"/>
    </source>
</evidence>
<evidence type="ECO:0000313" key="12">
    <source>
        <dbReference type="EMBL" id="VDD92567.1"/>
    </source>
</evidence>
<dbReference type="PANTHER" id="PTHR23270">
    <property type="entry name" value="PROGRAMMED CELL DEATH PROTEIN 11 PRE-RRNA PROCESSING PROTEIN RRP5"/>
    <property type="match status" value="1"/>
</dbReference>
<dbReference type="STRING" id="51028.A0A0N4VBD0"/>
<reference evidence="14" key="1">
    <citation type="submission" date="2016-04" db="UniProtKB">
        <authorList>
            <consortium name="WormBaseParasite"/>
        </authorList>
    </citation>
    <scope>IDENTIFICATION</scope>
</reference>
<dbReference type="InterPro" id="IPR012340">
    <property type="entry name" value="NA-bd_OB-fold"/>
</dbReference>
<sequence>MVETVEVDFPRGGAEEYKKKLKRILNEDVENSAEGESFRKKAKRSDMKESELRDDKFDGIWKGALVSSLMTEGLLGLGVILDVELQLETADGAYVSLPASKISKKLFETIKHATVTLNDLFLIGQMLAFKVVGSSDTPCNCDPSFVNSHLGPTNIANGLVLNGSVKVVEEKGAIMDLGFRSETTGFLPFSELPSEVSAENLIAGQVLLVRVQQNQDLKKTRVIQLSGVPEAEDLDENSTKKLRRNMLMPGTLLLAHPLKSFGGGLYVDLGNGVKTYLRNRHLPVKYRKNIVKIVKPLHCVVTFCQQNSHILSVSALPDIVAVSSPERRTDFNVFLIYYRISYSFQLLQQAKLLEDNMHFFLYFKSIKVGDVVTCRVSGSSKKGAVNFDVLVDENHYGKVSFTAMGTIGALRPDAYELGSEHLARVLGHSYYQRHLLVSTVQSVMAQKFVSVEDAVIGKKVKATVTGVKSSGVFVKIYDTIVGFIPRIHLADKILLKPEKHFRKGQVLRCKVLYKDLEKSRLFLTCRPSFLQSKEKLICDYNTEDVGSTVPGVVTSVRTNGALILGFYGNVAGYMPTREAARISEVKVGMTINVKIKGVDPENKRILVSFFDPSGADENAEPKLRSLRDKKKVKVFTICSAKVIGLWSKGRKSSCAVELELPGGNIGRLHGCELDEDSLNADPVPVKKFALEKKGRMILVKVIGFSKIRQQALESPKLLRPTKVRPIKDGKVITKVLRVADCTVLPDKLRSAQKKLKSVGYIQKYTQGSFVPVFVTEGPHRSGVRVEVSPLWNGIIEKQNLAGDILRVNETDEGSALVDIGFEPGQFLKARVIGINDMKGAKSKRRKKYLKLSLIDNPEVFQRNDKVVGRVTGTTACPTTVSFVLSNGQRAVLTPTGVTGQYSKSLEYLRNFKENEVHHLHLLRFSEKGSFWYAVTKGRYEEWQSKTERRNYSKLLSETSEIKEFLNLDLLRFGNTIYVHDRKEGFQEYLCNSCICEVKYLAYAVGTFYQLGKYNSTSDGIGIELLRMKNSVLKGFISRIADENTLAEIGPGVFGCVKKCRSDVHLTLDQVVTLKVLQVFEDGGINLLFMGTITEAADMAAEENTELKPRKRACSSDLEIRGDVSEKRLKNTAEEKCEHVEEKSLSLKFSMSVQMFQLKDPGFDWSLKGFTPADFAAVGKIGKDVKSELTSFSKVKLENVPQNGVHKVSEIEFKKEKEVLKGWFFNFFRIPISFVRFVTTFVKWSIRCILAVTSTVINFFDLDRQTVDILKEKELFSLENSLMDIHNNPTSETHFDLLVTGNPNSSDVWIRYIAFFIDKKDIDRARATAERALEVINFREEEEVFNVWTAYLNLESTYGSPDTLREVFERAIKNADSLKMHKIMYKIYQKAGKVEENDELLEKMLKKFRHEDVEVWTLYGQHLMETNREEKARELMKKALKSLPEKHRDFYYVSILSRFAQMEFKMGDMEQGKTIFESILNSYPKKTDIWVVYIDLTAKKGSIEETRQLFERATSLKLSSHKMRHFFKKWLAYEERNGNEETQKAVKQKAAQYVGDFLRELNV</sequence>
<feature type="domain" description="S1 motif" evidence="11">
    <location>
        <begin position="457"/>
        <end position="526"/>
    </location>
</feature>
<proteinExistence type="inferred from homology"/>
<keyword evidence="10" id="KW-0802">TPR repeat</keyword>
<dbReference type="InterPro" id="IPR003107">
    <property type="entry name" value="HAT"/>
</dbReference>
<keyword evidence="6" id="KW-0747">Spliceosome</keyword>